<proteinExistence type="predicted"/>
<gene>
    <name evidence="3" type="ORF">QTO34_001128</name>
</gene>
<protein>
    <submittedName>
        <fullName evidence="3">Uncharacterized protein</fullName>
    </submittedName>
</protein>
<reference evidence="3" key="1">
    <citation type="submission" date="2023-06" db="EMBL/GenBank/DDBJ databases">
        <title>Reference genome for the Northern bat (Eptesicus nilssonii), a most northern bat species.</title>
        <authorList>
            <person name="Laine V.N."/>
            <person name="Pulliainen A.T."/>
            <person name="Lilley T.M."/>
        </authorList>
    </citation>
    <scope>NUCLEOTIDE SEQUENCE</scope>
    <source>
        <strain evidence="3">BLF_Eptnil</strain>
        <tissue evidence="3">Kidney</tissue>
    </source>
</reference>
<evidence type="ECO:0000313" key="4">
    <source>
        <dbReference type="Proteomes" id="UP001177744"/>
    </source>
</evidence>
<dbReference type="Pfam" id="PF04503">
    <property type="entry name" value="SSDP"/>
    <property type="match status" value="1"/>
</dbReference>
<keyword evidence="2" id="KW-0539">Nucleus</keyword>
<dbReference type="Proteomes" id="UP001177744">
    <property type="component" value="Unassembled WGS sequence"/>
</dbReference>
<dbReference type="PANTHER" id="PTHR12610:SF23">
    <property type="entry name" value="SINGLE-STRANDED DNA-BINDING PROTEIN 2"/>
    <property type="match status" value="1"/>
</dbReference>
<dbReference type="EMBL" id="JAULJE010000010">
    <property type="protein sequence ID" value="KAK1338022.1"/>
    <property type="molecule type" value="Genomic_DNA"/>
</dbReference>
<organism evidence="3 4">
    <name type="scientific">Cnephaeus nilssonii</name>
    <name type="common">Northern bat</name>
    <name type="synonym">Eptesicus nilssonii</name>
    <dbReference type="NCBI Taxonomy" id="3371016"/>
    <lineage>
        <taxon>Eukaryota</taxon>
        <taxon>Metazoa</taxon>
        <taxon>Chordata</taxon>
        <taxon>Craniata</taxon>
        <taxon>Vertebrata</taxon>
        <taxon>Euteleostomi</taxon>
        <taxon>Mammalia</taxon>
        <taxon>Eutheria</taxon>
        <taxon>Laurasiatheria</taxon>
        <taxon>Chiroptera</taxon>
        <taxon>Yangochiroptera</taxon>
        <taxon>Vespertilionidae</taxon>
        <taxon>Cnephaeus</taxon>
    </lineage>
</organism>
<evidence type="ECO:0000256" key="1">
    <source>
        <dbReference type="ARBA" id="ARBA00004123"/>
    </source>
</evidence>
<dbReference type="GO" id="GO:0005634">
    <property type="term" value="C:nucleus"/>
    <property type="evidence" value="ECO:0007669"/>
    <property type="project" value="UniProtKB-SubCell"/>
</dbReference>
<dbReference type="GO" id="GO:0045944">
    <property type="term" value="P:positive regulation of transcription by RNA polymerase II"/>
    <property type="evidence" value="ECO:0007669"/>
    <property type="project" value="TreeGrafter"/>
</dbReference>
<comment type="caution">
    <text evidence="3">The sequence shown here is derived from an EMBL/GenBank/DDBJ whole genome shotgun (WGS) entry which is preliminary data.</text>
</comment>
<name>A0AA40HW69_CNENI</name>
<dbReference type="AlphaFoldDB" id="A0AA40HW69"/>
<feature type="non-terminal residue" evidence="3">
    <location>
        <position position="240"/>
    </location>
</feature>
<sequence>MYGNGKRNSSAVPPAPSLGEDSYILGVYCGISTVQLQKDRKHVNIQGKQKPFMMIVLQQLPSPVPGTIPPGNGMPGPFTFYVTSVPWRSKTHSEDTYLTRHLEGSQENYGGTMRHPLNVLGGPEMPRMNMVQVVTDLGQTQQMPIQSYSSASPGNYVDSTNSGDNLYTFMNTVPARPNRLNFPMGPGSDGPMSGLGGIESHHMNGSLGSGGMDSISKFSPTWNSMTMSVDPSPSLVMKTT</sequence>
<evidence type="ECO:0000256" key="2">
    <source>
        <dbReference type="ARBA" id="ARBA00023242"/>
    </source>
</evidence>
<keyword evidence="4" id="KW-1185">Reference proteome</keyword>
<comment type="subcellular location">
    <subcellularLocation>
        <location evidence="1">Nucleus</location>
    </subcellularLocation>
</comment>
<evidence type="ECO:0000313" key="3">
    <source>
        <dbReference type="EMBL" id="KAK1338022.1"/>
    </source>
</evidence>
<accession>A0AA40HW69</accession>
<dbReference type="PANTHER" id="PTHR12610">
    <property type="entry name" value="SINGLE STRANDED DNA BINDING PROTEIN"/>
    <property type="match status" value="1"/>
</dbReference>